<reference evidence="3" key="1">
    <citation type="submission" date="2023-06" db="EMBL/GenBank/DDBJ databases">
        <title>Genome-scale phylogeny and comparative genomics of the fungal order Sordariales.</title>
        <authorList>
            <consortium name="Lawrence Berkeley National Laboratory"/>
            <person name="Hensen N."/>
            <person name="Bonometti L."/>
            <person name="Westerberg I."/>
            <person name="Brannstrom I.O."/>
            <person name="Guillou S."/>
            <person name="Cros-Aarteil S."/>
            <person name="Calhoun S."/>
            <person name="Haridas S."/>
            <person name="Kuo A."/>
            <person name="Mondo S."/>
            <person name="Pangilinan J."/>
            <person name="Riley R."/>
            <person name="Labutti K."/>
            <person name="Andreopoulos B."/>
            <person name="Lipzen A."/>
            <person name="Chen C."/>
            <person name="Yanf M."/>
            <person name="Daum C."/>
            <person name="Ng V."/>
            <person name="Clum A."/>
            <person name="Steindorff A."/>
            <person name="Ohm R."/>
            <person name="Martin F."/>
            <person name="Silar P."/>
            <person name="Natvig D."/>
            <person name="Lalanne C."/>
            <person name="Gautier V."/>
            <person name="Ament-Velasquez S.L."/>
            <person name="Kruys A."/>
            <person name="Hutchinson M.I."/>
            <person name="Powell A.J."/>
            <person name="Barry K."/>
            <person name="Miller A.N."/>
            <person name="Grigoriev I.V."/>
            <person name="Debuchy R."/>
            <person name="Gladieux P."/>
            <person name="Thoren M.H."/>
            <person name="Johannesson H."/>
        </authorList>
    </citation>
    <scope>NUCLEOTIDE SEQUENCE</scope>
    <source>
        <strain evidence="3">SMH4607-1</strain>
    </source>
</reference>
<dbReference type="InterPro" id="IPR036908">
    <property type="entry name" value="RlpA-like_sf"/>
</dbReference>
<evidence type="ECO:0000259" key="2">
    <source>
        <dbReference type="Pfam" id="PF03330"/>
    </source>
</evidence>
<feature type="domain" description="RlpA-like protein double-psi beta-barrel" evidence="2">
    <location>
        <begin position="2"/>
        <end position="87"/>
    </location>
</feature>
<sequence>TGRITFYDPGSEIGACGKRYSSNQHIAALDPTLFTSARCFKSVRVSYNGKSVDVTIVSVSYGIPSNGLDLSRSAFKELAPLALGMFNATWVWL</sequence>
<keyword evidence="4" id="KW-1185">Reference proteome</keyword>
<dbReference type="InterPro" id="IPR009009">
    <property type="entry name" value="RlpA-like_DPBB"/>
</dbReference>
<name>A0AA40DSK5_9PEZI</name>
<dbReference type="PANTHER" id="PTHR31836:SF27">
    <property type="entry name" value="RLPA-LIKE PROTEIN DOUBLE-PSI BETA-BARREL DOMAIN-CONTAINING PROTEIN"/>
    <property type="match status" value="1"/>
</dbReference>
<dbReference type="CDD" id="cd22191">
    <property type="entry name" value="DPBB_RlpA_EXP_N-like"/>
    <property type="match status" value="1"/>
</dbReference>
<feature type="non-terminal residue" evidence="3">
    <location>
        <position position="93"/>
    </location>
</feature>
<proteinExistence type="predicted"/>
<dbReference type="PANTHER" id="PTHR31836">
    <property type="match status" value="1"/>
</dbReference>
<dbReference type="Pfam" id="PF03330">
    <property type="entry name" value="DPBB_1"/>
    <property type="match status" value="1"/>
</dbReference>
<organism evidence="3 4">
    <name type="scientific">Lasiosphaeris hirsuta</name>
    <dbReference type="NCBI Taxonomy" id="260670"/>
    <lineage>
        <taxon>Eukaryota</taxon>
        <taxon>Fungi</taxon>
        <taxon>Dikarya</taxon>
        <taxon>Ascomycota</taxon>
        <taxon>Pezizomycotina</taxon>
        <taxon>Sordariomycetes</taxon>
        <taxon>Sordariomycetidae</taxon>
        <taxon>Sordariales</taxon>
        <taxon>Lasiosphaeriaceae</taxon>
        <taxon>Lasiosphaeris</taxon>
    </lineage>
</organism>
<dbReference type="EMBL" id="JAUKUA010000005">
    <property type="protein sequence ID" value="KAK0711876.1"/>
    <property type="molecule type" value="Genomic_DNA"/>
</dbReference>
<dbReference type="Gene3D" id="2.40.40.10">
    <property type="entry name" value="RlpA-like domain"/>
    <property type="match status" value="1"/>
</dbReference>
<protein>
    <submittedName>
        <fullName evidence="3">RlpA-like double-psi beta-barrel-protein domain-containing protein-containing protein</fullName>
    </submittedName>
</protein>
<feature type="non-terminal residue" evidence="3">
    <location>
        <position position="1"/>
    </location>
</feature>
<evidence type="ECO:0000313" key="3">
    <source>
        <dbReference type="EMBL" id="KAK0711876.1"/>
    </source>
</evidence>
<dbReference type="Proteomes" id="UP001172102">
    <property type="component" value="Unassembled WGS sequence"/>
</dbReference>
<comment type="caution">
    <text evidence="3">The sequence shown here is derived from an EMBL/GenBank/DDBJ whole genome shotgun (WGS) entry which is preliminary data.</text>
</comment>
<gene>
    <name evidence="3" type="ORF">B0H67DRAFT_467579</name>
</gene>
<evidence type="ECO:0000256" key="1">
    <source>
        <dbReference type="ARBA" id="ARBA00022729"/>
    </source>
</evidence>
<dbReference type="InterPro" id="IPR051477">
    <property type="entry name" value="Expansin_CellWall"/>
</dbReference>
<dbReference type="SUPFAM" id="SSF50685">
    <property type="entry name" value="Barwin-like endoglucanases"/>
    <property type="match status" value="1"/>
</dbReference>
<accession>A0AA40DSK5</accession>
<evidence type="ECO:0000313" key="4">
    <source>
        <dbReference type="Proteomes" id="UP001172102"/>
    </source>
</evidence>
<keyword evidence="1" id="KW-0732">Signal</keyword>
<dbReference type="AlphaFoldDB" id="A0AA40DSK5"/>